<reference evidence="3" key="1">
    <citation type="journal article" date="2014" name="Front. Microbiol.">
        <title>High frequency of phylogenetically diverse reductive dehalogenase-homologous genes in deep subseafloor sedimentary metagenomes.</title>
        <authorList>
            <person name="Kawai M."/>
            <person name="Futagami T."/>
            <person name="Toyoda A."/>
            <person name="Takaki Y."/>
            <person name="Nishi S."/>
            <person name="Hori S."/>
            <person name="Arai W."/>
            <person name="Tsubouchi T."/>
            <person name="Morono Y."/>
            <person name="Uchiyama I."/>
            <person name="Ito T."/>
            <person name="Fujiyama A."/>
            <person name="Inagaki F."/>
            <person name="Takami H."/>
        </authorList>
    </citation>
    <scope>NUCLEOTIDE SEQUENCE</scope>
    <source>
        <strain evidence="3">Expedition CK06-06</strain>
    </source>
</reference>
<evidence type="ECO:0000313" key="3">
    <source>
        <dbReference type="EMBL" id="GAI99054.1"/>
    </source>
</evidence>
<dbReference type="InterPro" id="IPR011050">
    <property type="entry name" value="Pectin_lyase_fold/virulence"/>
</dbReference>
<dbReference type="InterPro" id="IPR022441">
    <property type="entry name" value="Para_beta_helix_rpt-2"/>
</dbReference>
<organism evidence="3">
    <name type="scientific">marine sediment metagenome</name>
    <dbReference type="NCBI Taxonomy" id="412755"/>
    <lineage>
        <taxon>unclassified sequences</taxon>
        <taxon>metagenomes</taxon>
        <taxon>ecological metagenomes</taxon>
    </lineage>
</organism>
<comment type="caution">
    <text evidence="3">The sequence shown here is derived from an EMBL/GenBank/DDBJ whole genome shotgun (WGS) entry which is preliminary data.</text>
</comment>
<feature type="non-terminal residue" evidence="3">
    <location>
        <position position="1"/>
    </location>
</feature>
<dbReference type="Gene3D" id="2.160.20.10">
    <property type="entry name" value="Single-stranded right-handed beta-helix, Pectin lyase-like"/>
    <property type="match status" value="1"/>
</dbReference>
<dbReference type="InterPro" id="IPR007742">
    <property type="entry name" value="NosD_dom"/>
</dbReference>
<dbReference type="SUPFAM" id="SSF51126">
    <property type="entry name" value="Pectin lyase-like"/>
    <property type="match status" value="1"/>
</dbReference>
<dbReference type="NCBIfam" id="TIGR03804">
    <property type="entry name" value="para_beta_helix"/>
    <property type="match status" value="1"/>
</dbReference>
<keyword evidence="1" id="KW-1133">Transmembrane helix</keyword>
<feature type="non-terminal residue" evidence="3">
    <location>
        <position position="281"/>
    </location>
</feature>
<evidence type="ECO:0000256" key="1">
    <source>
        <dbReference type="SAM" id="Phobius"/>
    </source>
</evidence>
<keyword evidence="1" id="KW-0812">Transmembrane</keyword>
<proteinExistence type="predicted"/>
<gene>
    <name evidence="3" type="ORF">S12H4_29645</name>
</gene>
<name>X1V352_9ZZZZ</name>
<dbReference type="SMART" id="SM00710">
    <property type="entry name" value="PbH1"/>
    <property type="match status" value="6"/>
</dbReference>
<dbReference type="InterPro" id="IPR012334">
    <property type="entry name" value="Pectin_lyas_fold"/>
</dbReference>
<feature type="domain" description="Periplasmic copper-binding protein NosD beta helix" evidence="2">
    <location>
        <begin position="39"/>
        <end position="207"/>
    </location>
</feature>
<accession>X1V352</accession>
<dbReference type="AlphaFoldDB" id="X1V352"/>
<dbReference type="EMBL" id="BARW01017120">
    <property type="protein sequence ID" value="GAI99054.1"/>
    <property type="molecule type" value="Genomic_DNA"/>
</dbReference>
<sequence>DGHYENDIKIRASLKIDTSNTVNDAPIYYYANQTNLDEFDFIGAGQIILINCNSSTISNVDISSVRDAFIMYHCNYNSITSVSLTYNNFRGLYLYESHDCSISESTFNNNEKFGLHLRDSTNNDIFDNYINSNNIGVGIRDLSYNNIFYLNFIQSNTNYGVMINSSASENLFYNNTFNNPGINAYDDGTNTYWDNGSIGNYWHDYTGRDLNDDGIGDTPYNIAGLGGGSDNYPIWFDGDEPPETNGGDDLPGIPIEVFIYSIFFGSLVGVATVVVIIVRKR</sequence>
<dbReference type="InterPro" id="IPR006626">
    <property type="entry name" value="PbH1"/>
</dbReference>
<dbReference type="Pfam" id="PF05048">
    <property type="entry name" value="NosD"/>
    <property type="match status" value="1"/>
</dbReference>
<feature type="transmembrane region" description="Helical" evidence="1">
    <location>
        <begin position="257"/>
        <end position="278"/>
    </location>
</feature>
<protein>
    <recommendedName>
        <fullName evidence="2">Periplasmic copper-binding protein NosD beta helix domain-containing protein</fullName>
    </recommendedName>
</protein>
<evidence type="ECO:0000259" key="2">
    <source>
        <dbReference type="Pfam" id="PF05048"/>
    </source>
</evidence>
<keyword evidence="1" id="KW-0472">Membrane</keyword>